<organism evidence="3 4">
    <name type="scientific">Alkalibacterium kapii</name>
    <dbReference type="NCBI Taxonomy" id="426704"/>
    <lineage>
        <taxon>Bacteria</taxon>
        <taxon>Bacillati</taxon>
        <taxon>Bacillota</taxon>
        <taxon>Bacilli</taxon>
        <taxon>Lactobacillales</taxon>
        <taxon>Carnobacteriaceae</taxon>
        <taxon>Alkalibacterium</taxon>
    </lineage>
</organism>
<dbReference type="AlphaFoldDB" id="A0A511AU52"/>
<dbReference type="Gene3D" id="3.30.930.10">
    <property type="entry name" value="Bira Bifunctional Protein, Domain 2"/>
    <property type="match status" value="1"/>
</dbReference>
<dbReference type="InterPro" id="IPR045864">
    <property type="entry name" value="aa-tRNA-synth_II/BPL/LPL"/>
</dbReference>
<dbReference type="Pfam" id="PF03099">
    <property type="entry name" value="BPL_LplA_LipB"/>
    <property type="match status" value="1"/>
</dbReference>
<dbReference type="OrthoDB" id="9807064at2"/>
<dbReference type="EMBL" id="BJUY01000017">
    <property type="protein sequence ID" value="GEK91728.1"/>
    <property type="molecule type" value="Genomic_DNA"/>
</dbReference>
<accession>A0A511AU52</accession>
<proteinExistence type="predicted"/>
<evidence type="ECO:0000313" key="3">
    <source>
        <dbReference type="EMBL" id="GEK91728.1"/>
    </source>
</evidence>
<dbReference type="GO" id="GO:0005737">
    <property type="term" value="C:cytoplasm"/>
    <property type="evidence" value="ECO:0007669"/>
    <property type="project" value="TreeGrafter"/>
</dbReference>
<dbReference type="RefSeq" id="WP_146924552.1">
    <property type="nucleotide sequence ID" value="NZ_BJUY01000017.1"/>
</dbReference>
<dbReference type="NCBIfam" id="TIGR00121">
    <property type="entry name" value="birA_ligase"/>
    <property type="match status" value="1"/>
</dbReference>
<comment type="caution">
    <text evidence="3">The sequence shown here is derived from an EMBL/GenBank/DDBJ whole genome shotgun (WGS) entry which is preliminary data.</text>
</comment>
<dbReference type="PANTHER" id="PTHR12835">
    <property type="entry name" value="BIOTIN PROTEIN LIGASE"/>
    <property type="match status" value="1"/>
</dbReference>
<name>A0A511AU52_9LACT</name>
<evidence type="ECO:0000259" key="2">
    <source>
        <dbReference type="PROSITE" id="PS51733"/>
    </source>
</evidence>
<protein>
    <submittedName>
        <fullName evidence="3">Bifunctional ligase/repressor BirA</fullName>
    </submittedName>
</protein>
<evidence type="ECO:0000313" key="4">
    <source>
        <dbReference type="Proteomes" id="UP000321662"/>
    </source>
</evidence>
<dbReference type="CDD" id="cd16442">
    <property type="entry name" value="BPL"/>
    <property type="match status" value="1"/>
</dbReference>
<dbReference type="GO" id="GO:0009249">
    <property type="term" value="P:protein lipoylation"/>
    <property type="evidence" value="ECO:0007669"/>
    <property type="project" value="UniProtKB-ARBA"/>
</dbReference>
<gene>
    <name evidence="3" type="primary">birA</name>
    <name evidence="3" type="ORF">AKA01nite_13500</name>
</gene>
<keyword evidence="1 3" id="KW-0436">Ligase</keyword>
<dbReference type="InterPro" id="IPR004408">
    <property type="entry name" value="Biotin_CoA_COase_ligase"/>
</dbReference>
<dbReference type="PROSITE" id="PS51733">
    <property type="entry name" value="BPL_LPL_CATALYTIC"/>
    <property type="match status" value="1"/>
</dbReference>
<sequence length="326" mass="36199">MTIEERLIHLLNVSYPKTLTSLELADELDLEESSVDNLTADLKDRNYPITSHKQKHRLAYPVVSLLDIKKGLETTFIGETLHLHSTLRSTNAYAKENLSKHREGTVILAQEQTSGKGRLGRNWSSPMGGSISMSVIVKPRIDFAKIPLLTQLTAASLVKALESIADVKIKWPNDIILNRKKIAGILIESEFRGDSLSGIIIGIGINTNLNKHNMPDSFRDKASSVKAETHTVVDPNALIQSFLIHFENDYLAYMTTGDPSPFLSLCTEYSALIGKDYWVTGKDHKRKATVKTIDSFGRLVVTYHDTNVTEAINSSAFSIRGADSYI</sequence>
<dbReference type="PANTHER" id="PTHR12835:SF5">
    <property type="entry name" value="BIOTIN--PROTEIN LIGASE"/>
    <property type="match status" value="1"/>
</dbReference>
<evidence type="ECO:0000256" key="1">
    <source>
        <dbReference type="ARBA" id="ARBA00022598"/>
    </source>
</evidence>
<dbReference type="SUPFAM" id="SSF55681">
    <property type="entry name" value="Class II aaRS and biotin synthetases"/>
    <property type="match status" value="1"/>
</dbReference>
<dbReference type="InterPro" id="IPR004143">
    <property type="entry name" value="BPL_LPL_catalytic"/>
</dbReference>
<dbReference type="Proteomes" id="UP000321662">
    <property type="component" value="Unassembled WGS sequence"/>
</dbReference>
<feature type="domain" description="BPL/LPL catalytic" evidence="2">
    <location>
        <begin position="66"/>
        <end position="254"/>
    </location>
</feature>
<reference evidence="3 4" key="1">
    <citation type="submission" date="2019-07" db="EMBL/GenBank/DDBJ databases">
        <title>Whole genome shotgun sequence of Alkalibacterium kapii NBRC 103247.</title>
        <authorList>
            <person name="Hosoyama A."/>
            <person name="Uohara A."/>
            <person name="Ohji S."/>
            <person name="Ichikawa N."/>
        </authorList>
    </citation>
    <scope>NUCLEOTIDE SEQUENCE [LARGE SCALE GENOMIC DNA]</scope>
    <source>
        <strain evidence="3 4">NBRC 103247</strain>
    </source>
</reference>
<keyword evidence="4" id="KW-1185">Reference proteome</keyword>
<dbReference type="GO" id="GO:0004077">
    <property type="term" value="F:biotin--[biotin carboxyl-carrier protein] ligase activity"/>
    <property type="evidence" value="ECO:0007669"/>
    <property type="project" value="InterPro"/>
</dbReference>
<dbReference type="GO" id="GO:0016740">
    <property type="term" value="F:transferase activity"/>
    <property type="evidence" value="ECO:0007669"/>
    <property type="project" value="UniProtKB-ARBA"/>
</dbReference>